<sequence length="164" mass="17699">MTDAPTPLTEEERALVATQLASRRSVANRFAIIAAIPSTLFVLKVVLDGMGRGSKGAALFGLAIAFVIVVGLLVWTFGYRLVSLIAADLAAGEKRRITGKIERITSEGNAYGETITYVTVGGERFVTRGRFFDRCRGGEPVTLDILPRSRVALAGRVLEAEETR</sequence>
<keyword evidence="3" id="KW-1185">Reference proteome</keyword>
<keyword evidence="1" id="KW-1133">Transmembrane helix</keyword>
<dbReference type="OrthoDB" id="9831728at2"/>
<proteinExistence type="predicted"/>
<protein>
    <submittedName>
        <fullName evidence="2">Uncharacterized protein</fullName>
    </submittedName>
</protein>
<evidence type="ECO:0000256" key="1">
    <source>
        <dbReference type="SAM" id="Phobius"/>
    </source>
</evidence>
<feature type="transmembrane region" description="Helical" evidence="1">
    <location>
        <begin position="30"/>
        <end position="47"/>
    </location>
</feature>
<evidence type="ECO:0000313" key="3">
    <source>
        <dbReference type="Proteomes" id="UP000309215"/>
    </source>
</evidence>
<accession>A0A4V5PQC2</accession>
<organism evidence="2 3">
    <name type="scientific">Polyangium fumosum</name>
    <dbReference type="NCBI Taxonomy" id="889272"/>
    <lineage>
        <taxon>Bacteria</taxon>
        <taxon>Pseudomonadati</taxon>
        <taxon>Myxococcota</taxon>
        <taxon>Polyangia</taxon>
        <taxon>Polyangiales</taxon>
        <taxon>Polyangiaceae</taxon>
        <taxon>Polyangium</taxon>
    </lineage>
</organism>
<dbReference type="AlphaFoldDB" id="A0A4V5PQC2"/>
<keyword evidence="1" id="KW-0472">Membrane</keyword>
<comment type="caution">
    <text evidence="2">The sequence shown here is derived from an EMBL/GenBank/DDBJ whole genome shotgun (WGS) entry which is preliminary data.</text>
</comment>
<dbReference type="Proteomes" id="UP000309215">
    <property type="component" value="Unassembled WGS sequence"/>
</dbReference>
<reference evidence="2 3" key="1">
    <citation type="submission" date="2019-04" db="EMBL/GenBank/DDBJ databases">
        <authorList>
            <person name="Li Y."/>
            <person name="Wang J."/>
        </authorList>
    </citation>
    <scope>NUCLEOTIDE SEQUENCE [LARGE SCALE GENOMIC DNA]</scope>
    <source>
        <strain evidence="2 3">DSM 14668</strain>
    </source>
</reference>
<dbReference type="RefSeq" id="WP_136935096.1">
    <property type="nucleotide sequence ID" value="NZ_SSMQ01000079.1"/>
</dbReference>
<feature type="transmembrane region" description="Helical" evidence="1">
    <location>
        <begin position="59"/>
        <end position="78"/>
    </location>
</feature>
<dbReference type="EMBL" id="SSMQ01000079">
    <property type="protein sequence ID" value="TKC97899.1"/>
    <property type="molecule type" value="Genomic_DNA"/>
</dbReference>
<name>A0A4V5PQC2_9BACT</name>
<keyword evidence="1" id="KW-0812">Transmembrane</keyword>
<evidence type="ECO:0000313" key="2">
    <source>
        <dbReference type="EMBL" id="TKC97899.1"/>
    </source>
</evidence>
<gene>
    <name evidence="2" type="ORF">E8A74_43720</name>
</gene>